<evidence type="ECO:0000313" key="2">
    <source>
        <dbReference type="EMBL" id="SEN03512.1"/>
    </source>
</evidence>
<dbReference type="Gene3D" id="1.10.287.950">
    <property type="entry name" value="Methyl-accepting chemotaxis protein"/>
    <property type="match status" value="1"/>
</dbReference>
<proteinExistence type="predicted"/>
<accession>A0ABY1AF08</accession>
<evidence type="ECO:0000313" key="3">
    <source>
        <dbReference type="Proteomes" id="UP000182089"/>
    </source>
</evidence>
<sequence>TISASTQENAAGTQEVSANSEEVLATMDEFTGHVAELRDISDKLKGETGKLDINLRD</sequence>
<comment type="caution">
    <text evidence="2">The sequence shown here is derived from an EMBL/GenBank/DDBJ whole genome shotgun (WGS) entry which is preliminary data.</text>
</comment>
<organism evidence="2 3">
    <name type="scientific">Ligilactobacillus ruminis</name>
    <dbReference type="NCBI Taxonomy" id="1623"/>
    <lineage>
        <taxon>Bacteria</taxon>
        <taxon>Bacillati</taxon>
        <taxon>Bacillota</taxon>
        <taxon>Bacilli</taxon>
        <taxon>Lactobacillales</taxon>
        <taxon>Lactobacillaceae</taxon>
        <taxon>Ligilactobacillus</taxon>
    </lineage>
</organism>
<feature type="region of interest" description="Disordered" evidence="1">
    <location>
        <begin position="1"/>
        <end position="20"/>
    </location>
</feature>
<protein>
    <submittedName>
        <fullName evidence="2">Methyl-accepting chemotaxis protein</fullName>
    </submittedName>
</protein>
<gene>
    <name evidence="2" type="ORF">SAMN05216431_1272</name>
</gene>
<name>A0ABY1AF08_9LACO</name>
<dbReference type="Proteomes" id="UP000182089">
    <property type="component" value="Unassembled WGS sequence"/>
</dbReference>
<evidence type="ECO:0000256" key="1">
    <source>
        <dbReference type="SAM" id="MobiDB-lite"/>
    </source>
</evidence>
<dbReference type="EMBL" id="FOCC01000027">
    <property type="protein sequence ID" value="SEN03512.1"/>
    <property type="molecule type" value="Genomic_DNA"/>
</dbReference>
<feature type="non-terminal residue" evidence="2">
    <location>
        <position position="1"/>
    </location>
</feature>
<reference evidence="2 3" key="1">
    <citation type="submission" date="2016-10" db="EMBL/GenBank/DDBJ databases">
        <authorList>
            <person name="Varghese N."/>
            <person name="Submissions S."/>
        </authorList>
    </citation>
    <scope>NUCLEOTIDE SEQUENCE [LARGE SCALE GENOMIC DNA]</scope>
    <source>
        <strain evidence="2 3">WC1T17</strain>
    </source>
</reference>